<proteinExistence type="predicted"/>
<dbReference type="InterPro" id="IPR036388">
    <property type="entry name" value="WH-like_DNA-bd_sf"/>
</dbReference>
<organism evidence="1 2">
    <name type="scientific">Crenichthys baileyi</name>
    <name type="common">White River springfish</name>
    <dbReference type="NCBI Taxonomy" id="28760"/>
    <lineage>
        <taxon>Eukaryota</taxon>
        <taxon>Metazoa</taxon>
        <taxon>Chordata</taxon>
        <taxon>Craniata</taxon>
        <taxon>Vertebrata</taxon>
        <taxon>Euteleostomi</taxon>
        <taxon>Actinopterygii</taxon>
        <taxon>Neopterygii</taxon>
        <taxon>Teleostei</taxon>
        <taxon>Neoteleostei</taxon>
        <taxon>Acanthomorphata</taxon>
        <taxon>Ovalentaria</taxon>
        <taxon>Atherinomorphae</taxon>
        <taxon>Cyprinodontiformes</taxon>
        <taxon>Goodeidae</taxon>
        <taxon>Crenichthys</taxon>
    </lineage>
</organism>
<dbReference type="EMBL" id="JAHHUM010002402">
    <property type="protein sequence ID" value="KAK5603797.1"/>
    <property type="molecule type" value="Genomic_DNA"/>
</dbReference>
<comment type="caution">
    <text evidence="1">The sequence shown here is derived from an EMBL/GenBank/DDBJ whole genome shotgun (WGS) entry which is preliminary data.</text>
</comment>
<evidence type="ECO:0000313" key="1">
    <source>
        <dbReference type="EMBL" id="KAK5603797.1"/>
    </source>
</evidence>
<evidence type="ECO:0008006" key="3">
    <source>
        <dbReference type="Google" id="ProtNLM"/>
    </source>
</evidence>
<sequence>MSKLSSISPFPFLAPCDSVTQGLWCVNFGVIALSYWSLEVQPGYLWQRSLRGSEKKKKTIAALHKDGQGYKTIGDTLKLSSNTLAETIQQFNRTGFHSEQASPWSTKDAECTCSMAGVPEGSLF</sequence>
<dbReference type="Proteomes" id="UP001311232">
    <property type="component" value="Unassembled WGS sequence"/>
</dbReference>
<name>A0AAV9R619_9TELE</name>
<keyword evidence="2" id="KW-1185">Reference proteome</keyword>
<accession>A0AAV9R619</accession>
<reference evidence="1 2" key="1">
    <citation type="submission" date="2021-06" db="EMBL/GenBank/DDBJ databases">
        <authorList>
            <person name="Palmer J.M."/>
        </authorList>
    </citation>
    <scope>NUCLEOTIDE SEQUENCE [LARGE SCALE GENOMIC DNA]</scope>
    <source>
        <strain evidence="1 2">MEX-2019</strain>
        <tissue evidence="1">Muscle</tissue>
    </source>
</reference>
<dbReference type="Gene3D" id="1.10.10.10">
    <property type="entry name" value="Winged helix-like DNA-binding domain superfamily/Winged helix DNA-binding domain"/>
    <property type="match status" value="1"/>
</dbReference>
<gene>
    <name evidence="1" type="ORF">CRENBAI_000946</name>
</gene>
<dbReference type="AlphaFoldDB" id="A0AAV9R619"/>
<evidence type="ECO:0000313" key="2">
    <source>
        <dbReference type="Proteomes" id="UP001311232"/>
    </source>
</evidence>
<protein>
    <recommendedName>
        <fullName evidence="3">Helix-turn-helix domain-containing protein</fullName>
    </recommendedName>
</protein>